<sequence length="52" mass="5612">MRIVDQDAAVAAHRQQLRSGVLMKGSCYLTWTVAGRFWESTSGTAGNEAGAR</sequence>
<protein>
    <submittedName>
        <fullName evidence="1">Uncharacterized protein</fullName>
    </submittedName>
</protein>
<comment type="caution">
    <text evidence="1">The sequence shown here is derived from an EMBL/GenBank/DDBJ whole genome shotgun (WGS) entry which is preliminary data.</text>
</comment>
<keyword evidence="2" id="KW-1185">Reference proteome</keyword>
<proteinExistence type="predicted"/>
<dbReference type="EMBL" id="JBHTAC010000005">
    <property type="protein sequence ID" value="MFC7242189.1"/>
    <property type="molecule type" value="Genomic_DNA"/>
</dbReference>
<name>A0ABW2GQH4_9ACTN</name>
<accession>A0ABW2GQH4</accession>
<organism evidence="1 2">
    <name type="scientific">Catellatospora aurea</name>
    <dbReference type="NCBI Taxonomy" id="1337874"/>
    <lineage>
        <taxon>Bacteria</taxon>
        <taxon>Bacillati</taxon>
        <taxon>Actinomycetota</taxon>
        <taxon>Actinomycetes</taxon>
        <taxon>Micromonosporales</taxon>
        <taxon>Micromonosporaceae</taxon>
        <taxon>Catellatospora</taxon>
    </lineage>
</organism>
<dbReference type="Proteomes" id="UP001596392">
    <property type="component" value="Unassembled WGS sequence"/>
</dbReference>
<evidence type="ECO:0000313" key="1">
    <source>
        <dbReference type="EMBL" id="MFC7242189.1"/>
    </source>
</evidence>
<evidence type="ECO:0000313" key="2">
    <source>
        <dbReference type="Proteomes" id="UP001596392"/>
    </source>
</evidence>
<reference evidence="2" key="1">
    <citation type="journal article" date="2019" name="Int. J. Syst. Evol. Microbiol.">
        <title>The Global Catalogue of Microorganisms (GCM) 10K type strain sequencing project: providing services to taxonomists for standard genome sequencing and annotation.</title>
        <authorList>
            <consortium name="The Broad Institute Genomics Platform"/>
            <consortium name="The Broad Institute Genome Sequencing Center for Infectious Disease"/>
            <person name="Wu L."/>
            <person name="Ma J."/>
        </authorList>
    </citation>
    <scope>NUCLEOTIDE SEQUENCE [LARGE SCALE GENOMIC DNA]</scope>
    <source>
        <strain evidence="2">CGMCC 1.9106</strain>
    </source>
</reference>
<gene>
    <name evidence="1" type="ORF">ACFQO7_06805</name>
</gene>
<dbReference type="RefSeq" id="WP_376805617.1">
    <property type="nucleotide sequence ID" value="NZ_JBHTAC010000005.1"/>
</dbReference>